<dbReference type="Pfam" id="PF16891">
    <property type="entry name" value="STPPase_N"/>
    <property type="match status" value="1"/>
</dbReference>
<keyword evidence="2" id="KW-0479">Metal-binding</keyword>
<dbReference type="EMBL" id="AGNL01032530">
    <property type="protein sequence ID" value="EJK56053.1"/>
    <property type="molecule type" value="Genomic_DNA"/>
</dbReference>
<dbReference type="InterPro" id="IPR029052">
    <property type="entry name" value="Metallo-depent_PP-like"/>
</dbReference>
<dbReference type="Gene3D" id="3.60.21.10">
    <property type="match status" value="1"/>
</dbReference>
<dbReference type="InterPro" id="IPR031675">
    <property type="entry name" value="STPPase_N"/>
</dbReference>
<feature type="non-terminal residue" evidence="8">
    <location>
        <position position="214"/>
    </location>
</feature>
<dbReference type="GO" id="GO:0046872">
    <property type="term" value="F:metal ion binding"/>
    <property type="evidence" value="ECO:0007669"/>
    <property type="project" value="UniProtKB-KW"/>
</dbReference>
<dbReference type="Proteomes" id="UP000266841">
    <property type="component" value="Unassembled WGS sequence"/>
</dbReference>
<dbReference type="GO" id="GO:0005737">
    <property type="term" value="C:cytoplasm"/>
    <property type="evidence" value="ECO:0007669"/>
    <property type="project" value="TreeGrafter"/>
</dbReference>
<feature type="domain" description="Serine-threonine protein phosphatase N-terminal" evidence="7">
    <location>
        <begin position="91"/>
        <end position="138"/>
    </location>
</feature>
<evidence type="ECO:0000256" key="4">
    <source>
        <dbReference type="ARBA" id="ARBA00022912"/>
    </source>
</evidence>
<dbReference type="InterPro" id="IPR050341">
    <property type="entry name" value="PP1_catalytic_subunit"/>
</dbReference>
<keyword evidence="4" id="KW-0904">Protein phosphatase</keyword>
<keyword evidence="5" id="KW-0464">Manganese</keyword>
<evidence type="ECO:0000256" key="6">
    <source>
        <dbReference type="SAM" id="MobiDB-lite"/>
    </source>
</evidence>
<evidence type="ECO:0000256" key="3">
    <source>
        <dbReference type="ARBA" id="ARBA00022801"/>
    </source>
</evidence>
<keyword evidence="3" id="KW-0378">Hydrolase</keyword>
<name>K0RQK3_THAOC</name>
<dbReference type="EC" id="3.1.3.16" evidence="1"/>
<sequence length="214" mass="23513">MAGNTSFTRHRPGGGGQSAKRKLASREVFAQDHEPAGGNSPLSDQRQKASHNKEGRSKGVKKPTTRGAFLIAFDRWAAMMRRREEDSVDEIDSVIDKLVAMRGKRPGTLCTALTEADCRMVCKRARDLLLTQPMLLELAAPIKIVGDTHGQFYDLLRAFEYGGFPRRPTTYSSGTTSIAANSPSRWRYASSRTRFASRKTSFASGGITSAPELT</sequence>
<evidence type="ECO:0000256" key="1">
    <source>
        <dbReference type="ARBA" id="ARBA00013081"/>
    </source>
</evidence>
<dbReference type="SUPFAM" id="SSF56300">
    <property type="entry name" value="Metallo-dependent phosphatases"/>
    <property type="match status" value="1"/>
</dbReference>
<comment type="caution">
    <text evidence="8">The sequence shown here is derived from an EMBL/GenBank/DDBJ whole genome shotgun (WGS) entry which is preliminary data.</text>
</comment>
<feature type="compositionally biased region" description="Basic and acidic residues" evidence="6">
    <location>
        <begin position="45"/>
        <end position="57"/>
    </location>
</feature>
<evidence type="ECO:0000256" key="2">
    <source>
        <dbReference type="ARBA" id="ARBA00022723"/>
    </source>
</evidence>
<evidence type="ECO:0000313" key="9">
    <source>
        <dbReference type="Proteomes" id="UP000266841"/>
    </source>
</evidence>
<protein>
    <recommendedName>
        <fullName evidence="1">protein-serine/threonine phosphatase</fullName>
        <ecNumber evidence="1">3.1.3.16</ecNumber>
    </recommendedName>
</protein>
<dbReference type="GO" id="GO:0005634">
    <property type="term" value="C:nucleus"/>
    <property type="evidence" value="ECO:0007669"/>
    <property type="project" value="TreeGrafter"/>
</dbReference>
<gene>
    <name evidence="8" type="ORF">THAOC_24130</name>
</gene>
<organism evidence="8 9">
    <name type="scientific">Thalassiosira oceanica</name>
    <name type="common">Marine diatom</name>
    <dbReference type="NCBI Taxonomy" id="159749"/>
    <lineage>
        <taxon>Eukaryota</taxon>
        <taxon>Sar</taxon>
        <taxon>Stramenopiles</taxon>
        <taxon>Ochrophyta</taxon>
        <taxon>Bacillariophyta</taxon>
        <taxon>Coscinodiscophyceae</taxon>
        <taxon>Thalassiosirophycidae</taxon>
        <taxon>Thalassiosirales</taxon>
        <taxon>Thalassiosiraceae</taxon>
        <taxon>Thalassiosira</taxon>
    </lineage>
</organism>
<evidence type="ECO:0000313" key="8">
    <source>
        <dbReference type="EMBL" id="EJK56053.1"/>
    </source>
</evidence>
<dbReference type="eggNOG" id="KOG0374">
    <property type="taxonomic scope" value="Eukaryota"/>
</dbReference>
<dbReference type="PANTHER" id="PTHR11668">
    <property type="entry name" value="SERINE/THREONINE PROTEIN PHOSPHATASE"/>
    <property type="match status" value="1"/>
</dbReference>
<feature type="region of interest" description="Disordered" evidence="6">
    <location>
        <begin position="1"/>
        <end position="61"/>
    </location>
</feature>
<evidence type="ECO:0000256" key="5">
    <source>
        <dbReference type="ARBA" id="ARBA00023211"/>
    </source>
</evidence>
<reference evidence="8 9" key="1">
    <citation type="journal article" date="2012" name="Genome Biol.">
        <title>Genome and low-iron response of an oceanic diatom adapted to chronic iron limitation.</title>
        <authorList>
            <person name="Lommer M."/>
            <person name="Specht M."/>
            <person name="Roy A.S."/>
            <person name="Kraemer L."/>
            <person name="Andreson R."/>
            <person name="Gutowska M.A."/>
            <person name="Wolf J."/>
            <person name="Bergner S.V."/>
            <person name="Schilhabel M.B."/>
            <person name="Klostermeier U.C."/>
            <person name="Beiko R.G."/>
            <person name="Rosenstiel P."/>
            <person name="Hippler M."/>
            <person name="Laroche J."/>
        </authorList>
    </citation>
    <scope>NUCLEOTIDE SEQUENCE [LARGE SCALE GENOMIC DNA]</scope>
    <source>
        <strain evidence="8 9">CCMP1005</strain>
    </source>
</reference>
<dbReference type="GO" id="GO:0004722">
    <property type="term" value="F:protein serine/threonine phosphatase activity"/>
    <property type="evidence" value="ECO:0007669"/>
    <property type="project" value="UniProtKB-EC"/>
</dbReference>
<dbReference type="OrthoDB" id="1930084at2759"/>
<dbReference type="PANTHER" id="PTHR11668:SF300">
    <property type="entry name" value="SERINE_THREONINE-PROTEIN PHOSPHATASE"/>
    <property type="match status" value="1"/>
</dbReference>
<proteinExistence type="predicted"/>
<dbReference type="AlphaFoldDB" id="K0RQK3"/>
<accession>K0RQK3</accession>
<evidence type="ECO:0000259" key="7">
    <source>
        <dbReference type="Pfam" id="PF16891"/>
    </source>
</evidence>
<keyword evidence="9" id="KW-1185">Reference proteome</keyword>